<reference evidence="6" key="1">
    <citation type="submission" date="2018-05" db="EMBL/GenBank/DDBJ databases">
        <title>Draft genome of Mucuna pruriens seed.</title>
        <authorList>
            <person name="Nnadi N.E."/>
            <person name="Vos R."/>
            <person name="Hasami M.H."/>
            <person name="Devisetty U.K."/>
            <person name="Aguiy J.C."/>
        </authorList>
    </citation>
    <scope>NUCLEOTIDE SEQUENCE [LARGE SCALE GENOMIC DNA]</scope>
    <source>
        <strain evidence="6">JCA_2017</strain>
    </source>
</reference>
<dbReference type="AlphaFoldDB" id="A0A371IGR7"/>
<evidence type="ECO:0000313" key="6">
    <source>
        <dbReference type="EMBL" id="RDY14241.1"/>
    </source>
</evidence>
<evidence type="ECO:0000256" key="5">
    <source>
        <dbReference type="RuleBase" id="RU362057"/>
    </source>
</evidence>
<dbReference type="PANTHER" id="PTHR48045">
    <property type="entry name" value="UDP-GLYCOSYLTRANSFERASE 72B1"/>
    <property type="match status" value="1"/>
</dbReference>
<evidence type="ECO:0000313" key="7">
    <source>
        <dbReference type="Proteomes" id="UP000257109"/>
    </source>
</evidence>
<comment type="caution">
    <text evidence="6">The sequence shown here is derived from an EMBL/GenBank/DDBJ whole genome shotgun (WGS) entry which is preliminary data.</text>
</comment>
<dbReference type="SUPFAM" id="SSF53756">
    <property type="entry name" value="UDP-Glycosyltransferase/glycogen phosphorylase"/>
    <property type="match status" value="1"/>
</dbReference>
<dbReference type="FunFam" id="3.40.50.2000:FF:000051">
    <property type="entry name" value="Glycosyltransferase"/>
    <property type="match status" value="1"/>
</dbReference>
<dbReference type="Pfam" id="PF00201">
    <property type="entry name" value="UDPGT"/>
    <property type="match status" value="1"/>
</dbReference>
<dbReference type="CDD" id="cd03784">
    <property type="entry name" value="GT1_Gtf-like"/>
    <property type="match status" value="1"/>
</dbReference>
<evidence type="ECO:0000256" key="1">
    <source>
        <dbReference type="ARBA" id="ARBA00009995"/>
    </source>
</evidence>
<organism evidence="6 7">
    <name type="scientific">Mucuna pruriens</name>
    <name type="common">Velvet bean</name>
    <name type="synonym">Dolichos pruriens</name>
    <dbReference type="NCBI Taxonomy" id="157652"/>
    <lineage>
        <taxon>Eukaryota</taxon>
        <taxon>Viridiplantae</taxon>
        <taxon>Streptophyta</taxon>
        <taxon>Embryophyta</taxon>
        <taxon>Tracheophyta</taxon>
        <taxon>Spermatophyta</taxon>
        <taxon>Magnoliopsida</taxon>
        <taxon>eudicotyledons</taxon>
        <taxon>Gunneridae</taxon>
        <taxon>Pentapetalae</taxon>
        <taxon>rosids</taxon>
        <taxon>fabids</taxon>
        <taxon>Fabales</taxon>
        <taxon>Fabaceae</taxon>
        <taxon>Papilionoideae</taxon>
        <taxon>50 kb inversion clade</taxon>
        <taxon>NPAAA clade</taxon>
        <taxon>indigoferoid/millettioid clade</taxon>
        <taxon>Phaseoleae</taxon>
        <taxon>Mucuna</taxon>
    </lineage>
</organism>
<dbReference type="Gene3D" id="3.40.50.2000">
    <property type="entry name" value="Glycogen Phosphorylase B"/>
    <property type="match status" value="2"/>
</dbReference>
<evidence type="ECO:0000256" key="2">
    <source>
        <dbReference type="ARBA" id="ARBA00022676"/>
    </source>
</evidence>
<keyword evidence="2 4" id="KW-0328">Glycosyltransferase</keyword>
<accession>A0A371IGR7</accession>
<protein>
    <recommendedName>
        <fullName evidence="5">Glycosyltransferase</fullName>
        <ecNumber evidence="5">2.4.1.-</ecNumber>
    </recommendedName>
</protein>
<dbReference type="EMBL" id="QJKJ01000103">
    <property type="protein sequence ID" value="RDY14241.1"/>
    <property type="molecule type" value="Genomic_DNA"/>
</dbReference>
<dbReference type="PROSITE" id="PS00375">
    <property type="entry name" value="UDPGT"/>
    <property type="match status" value="1"/>
</dbReference>
<gene>
    <name evidence="6" type="primary">AS</name>
    <name evidence="6" type="ORF">CR513_00728</name>
</gene>
<comment type="similarity">
    <text evidence="1 4">Belongs to the UDP-glycosyltransferase family.</text>
</comment>
<dbReference type="GO" id="GO:0008194">
    <property type="term" value="F:UDP-glycosyltransferase activity"/>
    <property type="evidence" value="ECO:0007669"/>
    <property type="project" value="InterPro"/>
</dbReference>
<keyword evidence="7" id="KW-1185">Reference proteome</keyword>
<dbReference type="InterPro" id="IPR035595">
    <property type="entry name" value="UDP_glycos_trans_CS"/>
</dbReference>
<dbReference type="FunFam" id="3.40.50.2000:FF:000054">
    <property type="entry name" value="Glycosyltransferase"/>
    <property type="match status" value="1"/>
</dbReference>
<name>A0A371IGR7_MUCPR</name>
<evidence type="ECO:0000256" key="3">
    <source>
        <dbReference type="ARBA" id="ARBA00022679"/>
    </source>
</evidence>
<feature type="non-terminal residue" evidence="6">
    <location>
        <position position="1"/>
    </location>
</feature>
<dbReference type="PANTHER" id="PTHR48045:SF6">
    <property type="entry name" value="UDP-GLUCOSYLTRANSFERASE FAMILY PROTEIN"/>
    <property type="match status" value="1"/>
</dbReference>
<sequence>MPCFTVDFTYNESTFLEQENQSKGSIPLGINLKNCDLGHKSLMEKTVHIAVVPGAGFSHLVPILEFSKRLVQLHPNFHVTCIIPTLVSLPSASKSILETLPSNINSIFLQPVKPEDLPQGATFEIQVQLIVTLSMPSLHEALKTLTSRTPFVALVADSAALEALDFANEFNMLSYIYAPTSATTLSWYFYVPELDKETSCEFRDLPEPIQIPGCVPIHGRDLNNLAQDRSSRVYETFLHRVWRFRFVDGVFINSFLEMETSPIRALKEEGRGYPPVYPVGPIVHTGDDAKGLNLECLAWLDKQQVGSVLYVSFGSGGTLSQEQMLELAYGLELSDHKFLWVVRAPSSLASGAYLGGQNDVDPFQFLPCGFLERTKEQGMVIPSWAPQVQVLSHSSVGGFLTHCGWNSTLESVLKGVPLITWPLFAEQRMNAVVLSEGLKVGVRPRVSENGLVERLEIVEVIKCLMEGEEGGKMRKRMKELKDGATNALKEDGSSTKTLSELALKWKSLVH</sequence>
<dbReference type="InterPro" id="IPR002213">
    <property type="entry name" value="UDP_glucos_trans"/>
</dbReference>
<dbReference type="EC" id="2.4.1.-" evidence="5"/>
<dbReference type="Proteomes" id="UP000257109">
    <property type="component" value="Unassembled WGS sequence"/>
</dbReference>
<evidence type="ECO:0000256" key="4">
    <source>
        <dbReference type="RuleBase" id="RU003718"/>
    </source>
</evidence>
<dbReference type="OrthoDB" id="5835829at2759"/>
<proteinExistence type="inferred from homology"/>
<keyword evidence="3 4" id="KW-0808">Transferase</keyword>